<evidence type="ECO:0000313" key="2">
    <source>
        <dbReference type="EMBL" id="MEF3114291.1"/>
    </source>
</evidence>
<protein>
    <submittedName>
        <fullName evidence="2">Twin-arginine translocation signal domain-containing protein</fullName>
    </submittedName>
</protein>
<evidence type="ECO:0000256" key="1">
    <source>
        <dbReference type="SAM" id="SignalP"/>
    </source>
</evidence>
<feature type="signal peptide" evidence="1">
    <location>
        <begin position="1"/>
        <end position="34"/>
    </location>
</feature>
<comment type="caution">
    <text evidence="2">The sequence shown here is derived from an EMBL/GenBank/DDBJ whole genome shotgun (WGS) entry which is preliminary data.</text>
</comment>
<dbReference type="RefSeq" id="WP_331786787.1">
    <property type="nucleotide sequence ID" value="NZ_JAVFKM010000005.1"/>
</dbReference>
<evidence type="ECO:0000313" key="3">
    <source>
        <dbReference type="Proteomes" id="UP001348265"/>
    </source>
</evidence>
<proteinExistence type="predicted"/>
<dbReference type="EMBL" id="JAVFKM010000005">
    <property type="protein sequence ID" value="MEF3114291.1"/>
    <property type="molecule type" value="Genomic_DNA"/>
</dbReference>
<feature type="non-terminal residue" evidence="2">
    <location>
        <position position="77"/>
    </location>
</feature>
<organism evidence="2 3">
    <name type="scientific">Streptomyces chrestomyceticus</name>
    <dbReference type="NCBI Taxonomy" id="68185"/>
    <lineage>
        <taxon>Bacteria</taxon>
        <taxon>Bacillati</taxon>
        <taxon>Actinomycetota</taxon>
        <taxon>Actinomycetes</taxon>
        <taxon>Kitasatosporales</taxon>
        <taxon>Streptomycetaceae</taxon>
        <taxon>Streptomyces</taxon>
    </lineage>
</organism>
<reference evidence="2 3" key="1">
    <citation type="submission" date="2023-08" db="EMBL/GenBank/DDBJ databases">
        <authorList>
            <person name="Sharma P."/>
            <person name="Verma V."/>
            <person name="Mohan M.K."/>
            <person name="Dubey A.K."/>
        </authorList>
    </citation>
    <scope>NUCLEOTIDE SEQUENCE [LARGE SCALE GENOMIC DNA]</scope>
    <source>
        <strain evidence="2 3">ADP4</strain>
    </source>
</reference>
<keyword evidence="1" id="KW-0732">Signal</keyword>
<dbReference type="PROSITE" id="PS51318">
    <property type="entry name" value="TAT"/>
    <property type="match status" value="1"/>
</dbReference>
<name>A0ABU7WSN2_9ACTN</name>
<dbReference type="NCBIfam" id="TIGR01409">
    <property type="entry name" value="TAT_signal_seq"/>
    <property type="match status" value="1"/>
</dbReference>
<dbReference type="InterPro" id="IPR019546">
    <property type="entry name" value="TAT_signal_bac_arc"/>
</dbReference>
<accession>A0ABU7WSN2</accession>
<dbReference type="InterPro" id="IPR006311">
    <property type="entry name" value="TAT_signal"/>
</dbReference>
<gene>
    <name evidence="2" type="ORF">RB636_14000</name>
</gene>
<sequence>MDTTYWSRRRVLTALAATGAVAATSSLVLSPVSAAAVPAAAAADGGTGDDPFALPDTDRAKAVKAWMTGGKATRAAA</sequence>
<feature type="chain" id="PRO_5046827328" evidence="1">
    <location>
        <begin position="35"/>
        <end position="77"/>
    </location>
</feature>
<keyword evidence="3" id="KW-1185">Reference proteome</keyword>
<dbReference type="Proteomes" id="UP001348265">
    <property type="component" value="Unassembled WGS sequence"/>
</dbReference>